<dbReference type="Proteomes" id="UP001595683">
    <property type="component" value="Unassembled WGS sequence"/>
</dbReference>
<comment type="caution">
    <text evidence="4">The sequence shown here is derived from an EMBL/GenBank/DDBJ whole genome shotgun (WGS) entry which is preliminary data.</text>
</comment>
<keyword evidence="2" id="KW-0812">Transmembrane</keyword>
<name>A0ABV7VAT2_9SPHN</name>
<gene>
    <name evidence="4" type="ORF">ACFOOT_17615</name>
</gene>
<accession>A0ABV7VAT2</accession>
<dbReference type="Pfam" id="PF04536">
    <property type="entry name" value="TPM_phosphatase"/>
    <property type="match status" value="1"/>
</dbReference>
<feature type="transmembrane region" description="Helical" evidence="2">
    <location>
        <begin position="194"/>
        <end position="216"/>
    </location>
</feature>
<reference evidence="5" key="1">
    <citation type="journal article" date="2019" name="Int. J. Syst. Evol. Microbiol.">
        <title>The Global Catalogue of Microorganisms (GCM) 10K type strain sequencing project: providing services to taxonomists for standard genome sequencing and annotation.</title>
        <authorList>
            <consortium name="The Broad Institute Genomics Platform"/>
            <consortium name="The Broad Institute Genome Sequencing Center for Infectious Disease"/>
            <person name="Wu L."/>
            <person name="Ma J."/>
        </authorList>
    </citation>
    <scope>NUCLEOTIDE SEQUENCE [LARGE SCALE GENOMIC DNA]</scope>
    <source>
        <strain evidence="5">KCTC 42224</strain>
    </source>
</reference>
<dbReference type="RefSeq" id="WP_373299311.1">
    <property type="nucleotide sequence ID" value="NZ_BMZP01000016.1"/>
</dbReference>
<keyword evidence="5" id="KW-1185">Reference proteome</keyword>
<sequence length="281" mass="29215">MKPVKRLATLALLVLAIFATPIFGTSAWAQTFPQLTGRVVDDAHLLSVDQVAALDQKLAALEKQSQRQLVVATVPDLQGQEIEDYGYRLGRAWGLGDKQRNDGAILLVAPKERKVRIEVGYGLEGILTDALSEVIIQREIVPRFKVGDYFGGIDAATDQLIAQLQLPEDQAKQVAAQAAKASEEASRKAAEPHFTIGTVVFLVIFGLVFVVPFLGAMAGGGRRYRSGPGVIVIPSGGWGSGWGSGGSGFGGGSDWGGSGGGGSDFSGGGGSFGGGGATGDW</sequence>
<dbReference type="PANTHER" id="PTHR30373:SF2">
    <property type="entry name" value="UPF0603 PROTEIN YGCG"/>
    <property type="match status" value="1"/>
</dbReference>
<feature type="domain" description="TPM" evidence="3">
    <location>
        <begin position="39"/>
        <end position="162"/>
    </location>
</feature>
<feature type="region of interest" description="Disordered" evidence="1">
    <location>
        <begin position="244"/>
        <end position="281"/>
    </location>
</feature>
<proteinExistence type="predicted"/>
<dbReference type="Gene3D" id="3.10.310.50">
    <property type="match status" value="1"/>
</dbReference>
<dbReference type="InterPro" id="IPR007621">
    <property type="entry name" value="TPM_dom"/>
</dbReference>
<evidence type="ECO:0000256" key="1">
    <source>
        <dbReference type="SAM" id="MobiDB-lite"/>
    </source>
</evidence>
<dbReference type="PANTHER" id="PTHR30373">
    <property type="entry name" value="UPF0603 PROTEIN YGCG"/>
    <property type="match status" value="1"/>
</dbReference>
<evidence type="ECO:0000313" key="4">
    <source>
        <dbReference type="EMBL" id="MFC3673243.1"/>
    </source>
</evidence>
<evidence type="ECO:0000313" key="5">
    <source>
        <dbReference type="Proteomes" id="UP001595683"/>
    </source>
</evidence>
<protein>
    <submittedName>
        <fullName evidence="4">YgcG family protein</fullName>
    </submittedName>
</protein>
<evidence type="ECO:0000259" key="3">
    <source>
        <dbReference type="Pfam" id="PF04536"/>
    </source>
</evidence>
<keyword evidence="2" id="KW-1133">Transmembrane helix</keyword>
<evidence type="ECO:0000256" key="2">
    <source>
        <dbReference type="SAM" id="Phobius"/>
    </source>
</evidence>
<dbReference type="EMBL" id="JBHRYE010000039">
    <property type="protein sequence ID" value="MFC3673243.1"/>
    <property type="molecule type" value="Genomic_DNA"/>
</dbReference>
<organism evidence="4 5">
    <name type="scientific">Novosphingobium pokkalii</name>
    <dbReference type="NCBI Taxonomy" id="1770194"/>
    <lineage>
        <taxon>Bacteria</taxon>
        <taxon>Pseudomonadati</taxon>
        <taxon>Pseudomonadota</taxon>
        <taxon>Alphaproteobacteria</taxon>
        <taxon>Sphingomonadales</taxon>
        <taxon>Sphingomonadaceae</taxon>
        <taxon>Novosphingobium</taxon>
    </lineage>
</organism>
<keyword evidence="2" id="KW-0472">Membrane</keyword>